<comment type="caution">
    <text evidence="2">The sequence shown here is derived from an EMBL/GenBank/DDBJ whole genome shotgun (WGS) entry which is preliminary data.</text>
</comment>
<dbReference type="RefSeq" id="WP_380544536.1">
    <property type="nucleotide sequence ID" value="NZ_JBHFAB010000039.1"/>
</dbReference>
<dbReference type="Proteomes" id="UP001592531">
    <property type="component" value="Unassembled WGS sequence"/>
</dbReference>
<sequence>MTTTESAPLPPGLEDSLGWLLAQCFRAYGEAMERALAGIPHGHRGFQALSGAAHCSARNQAELARQLGVDRTVMVYLVDDLAKAGLVERIADPADRRSRLIRATPAGAERLATAQQAINEAEAAVLAPLSPAEQGQLRCMLQALASHYIAHASGATDLCTVVAATAALGTERPGTQKPGTQK</sequence>
<feature type="domain" description="HTH marR-type" evidence="1">
    <location>
        <begin position="14"/>
        <end position="146"/>
    </location>
</feature>
<evidence type="ECO:0000313" key="2">
    <source>
        <dbReference type="EMBL" id="MFC1421397.1"/>
    </source>
</evidence>
<dbReference type="InterPro" id="IPR036390">
    <property type="entry name" value="WH_DNA-bd_sf"/>
</dbReference>
<dbReference type="EMBL" id="JBHFAB010000039">
    <property type="protein sequence ID" value="MFC1421397.1"/>
    <property type="molecule type" value="Genomic_DNA"/>
</dbReference>
<evidence type="ECO:0000313" key="3">
    <source>
        <dbReference type="Proteomes" id="UP001592531"/>
    </source>
</evidence>
<dbReference type="PROSITE" id="PS50995">
    <property type="entry name" value="HTH_MARR_2"/>
    <property type="match status" value="1"/>
</dbReference>
<dbReference type="InterPro" id="IPR000835">
    <property type="entry name" value="HTH_MarR-typ"/>
</dbReference>
<dbReference type="SMART" id="SM00347">
    <property type="entry name" value="HTH_MARR"/>
    <property type="match status" value="1"/>
</dbReference>
<organism evidence="2 3">
    <name type="scientific">Streptacidiphilus cavernicola</name>
    <dbReference type="NCBI Taxonomy" id="3342716"/>
    <lineage>
        <taxon>Bacteria</taxon>
        <taxon>Bacillati</taxon>
        <taxon>Actinomycetota</taxon>
        <taxon>Actinomycetes</taxon>
        <taxon>Kitasatosporales</taxon>
        <taxon>Streptomycetaceae</taxon>
        <taxon>Streptacidiphilus</taxon>
    </lineage>
</organism>
<dbReference type="PANTHER" id="PTHR33164:SF43">
    <property type="entry name" value="HTH-TYPE TRANSCRIPTIONAL REPRESSOR YETL"/>
    <property type="match status" value="1"/>
</dbReference>
<accession>A0ABV6W5Z3</accession>
<dbReference type="InterPro" id="IPR036388">
    <property type="entry name" value="WH-like_DNA-bd_sf"/>
</dbReference>
<dbReference type="Gene3D" id="1.10.10.10">
    <property type="entry name" value="Winged helix-like DNA-binding domain superfamily/Winged helix DNA-binding domain"/>
    <property type="match status" value="1"/>
</dbReference>
<keyword evidence="3" id="KW-1185">Reference proteome</keyword>
<name>A0ABV6W5Z3_9ACTN</name>
<gene>
    <name evidence="2" type="ORF">ACEZDE_32860</name>
</gene>
<protein>
    <submittedName>
        <fullName evidence="2">MarR family winged helix-turn-helix transcriptional regulator</fullName>
    </submittedName>
</protein>
<reference evidence="2 3" key="1">
    <citation type="submission" date="2024-09" db="EMBL/GenBank/DDBJ databases">
        <authorList>
            <person name="Lee S.D."/>
        </authorList>
    </citation>
    <scope>NUCLEOTIDE SEQUENCE [LARGE SCALE GENOMIC DNA]</scope>
    <source>
        <strain evidence="2 3">N8-3</strain>
    </source>
</reference>
<dbReference type="PRINTS" id="PR00598">
    <property type="entry name" value="HTHMARR"/>
</dbReference>
<proteinExistence type="predicted"/>
<dbReference type="Pfam" id="PF12802">
    <property type="entry name" value="MarR_2"/>
    <property type="match status" value="1"/>
</dbReference>
<dbReference type="InterPro" id="IPR039422">
    <property type="entry name" value="MarR/SlyA-like"/>
</dbReference>
<dbReference type="PANTHER" id="PTHR33164">
    <property type="entry name" value="TRANSCRIPTIONAL REGULATOR, MARR FAMILY"/>
    <property type="match status" value="1"/>
</dbReference>
<dbReference type="SUPFAM" id="SSF46785">
    <property type="entry name" value="Winged helix' DNA-binding domain"/>
    <property type="match status" value="1"/>
</dbReference>
<evidence type="ECO:0000259" key="1">
    <source>
        <dbReference type="PROSITE" id="PS50995"/>
    </source>
</evidence>